<keyword evidence="8" id="KW-0472">Membrane</keyword>
<dbReference type="HOGENOM" id="CLU_010194_2_5_1"/>
<dbReference type="Pfam" id="PF00106">
    <property type="entry name" value="adh_short"/>
    <property type="match status" value="1"/>
</dbReference>
<dbReference type="GO" id="GO:0016020">
    <property type="term" value="C:membrane"/>
    <property type="evidence" value="ECO:0007669"/>
    <property type="project" value="UniProtKB-SubCell"/>
</dbReference>
<dbReference type="PRINTS" id="PR00081">
    <property type="entry name" value="GDHRDH"/>
</dbReference>
<evidence type="ECO:0000256" key="4">
    <source>
        <dbReference type="ARBA" id="ARBA00022857"/>
    </source>
</evidence>
<accession>I7LZR6</accession>
<dbReference type="GO" id="GO:0052650">
    <property type="term" value="F:all-trans-retinol dehydrogenase (NADP+) activity"/>
    <property type="evidence" value="ECO:0007669"/>
    <property type="project" value="UniProtKB-ARBA"/>
</dbReference>
<evidence type="ECO:0000313" key="13">
    <source>
        <dbReference type="EMBL" id="EAR84681.1"/>
    </source>
</evidence>
<dbReference type="FunFam" id="3.40.50.720:FF:000131">
    <property type="entry name" value="Short-chain dehydrogenase/reductase 3"/>
    <property type="match status" value="1"/>
</dbReference>
<reference evidence="14" key="1">
    <citation type="journal article" date="2006" name="PLoS Biol.">
        <title>Macronuclear genome sequence of the ciliate Tetrahymena thermophila, a model eukaryote.</title>
        <authorList>
            <person name="Eisen J.A."/>
            <person name="Coyne R.S."/>
            <person name="Wu M."/>
            <person name="Wu D."/>
            <person name="Thiagarajan M."/>
            <person name="Wortman J.R."/>
            <person name="Badger J.H."/>
            <person name="Ren Q."/>
            <person name="Amedeo P."/>
            <person name="Jones K.M."/>
            <person name="Tallon L.J."/>
            <person name="Delcher A.L."/>
            <person name="Salzberg S.L."/>
            <person name="Silva J.C."/>
            <person name="Haas B.J."/>
            <person name="Majoros W.H."/>
            <person name="Farzad M."/>
            <person name="Carlton J.M."/>
            <person name="Smith R.K. Jr."/>
            <person name="Garg J."/>
            <person name="Pearlman R.E."/>
            <person name="Karrer K.M."/>
            <person name="Sun L."/>
            <person name="Manning G."/>
            <person name="Elde N.C."/>
            <person name="Turkewitz A.P."/>
            <person name="Asai D.J."/>
            <person name="Wilkes D.E."/>
            <person name="Wang Y."/>
            <person name="Cai H."/>
            <person name="Collins K."/>
            <person name="Stewart B.A."/>
            <person name="Lee S.R."/>
            <person name="Wilamowska K."/>
            <person name="Weinberg Z."/>
            <person name="Ruzzo W.L."/>
            <person name="Wloga D."/>
            <person name="Gaertig J."/>
            <person name="Frankel J."/>
            <person name="Tsao C.-C."/>
            <person name="Gorovsky M.A."/>
            <person name="Keeling P.J."/>
            <person name="Waller R.F."/>
            <person name="Patron N.J."/>
            <person name="Cherry J.M."/>
            <person name="Stover N.A."/>
            <person name="Krieger C.J."/>
            <person name="del Toro C."/>
            <person name="Ryder H.F."/>
            <person name="Williamson S.C."/>
            <person name="Barbeau R.A."/>
            <person name="Hamilton E.P."/>
            <person name="Orias E."/>
        </authorList>
    </citation>
    <scope>NUCLEOTIDE SEQUENCE [LARGE SCALE GENOMIC DNA]</scope>
    <source>
        <strain evidence="14">SB210</strain>
    </source>
</reference>
<keyword evidence="14" id="KW-1185">Reference proteome</keyword>
<dbReference type="Proteomes" id="UP000009168">
    <property type="component" value="Unassembled WGS sequence"/>
</dbReference>
<evidence type="ECO:0000256" key="10">
    <source>
        <dbReference type="ARBA" id="ARBA00068717"/>
    </source>
</evidence>
<evidence type="ECO:0000256" key="5">
    <source>
        <dbReference type="ARBA" id="ARBA00022989"/>
    </source>
</evidence>
<dbReference type="OMA" id="RTPMIKM"/>
<evidence type="ECO:0000256" key="7">
    <source>
        <dbReference type="ARBA" id="ARBA00023098"/>
    </source>
</evidence>
<keyword evidence="5" id="KW-1133">Transmembrane helix</keyword>
<proteinExistence type="inferred from homology"/>
<dbReference type="RefSeq" id="XP_001032344.1">
    <property type="nucleotide sequence ID" value="XM_001032344.3"/>
</dbReference>
<keyword evidence="3" id="KW-0812">Transmembrane</keyword>
<name>I7LZR6_TETTS</name>
<keyword evidence="6" id="KW-0560">Oxidoreductase</keyword>
<dbReference type="OrthoDB" id="311525at2759"/>
<sequence length="335" mass="36874">MDSFTQILQLIKSKLGAYIFNTLINGGKMGILKFSVHTLLLVYAIHTYLKSKGWLPKKKVTGQHIFITGSGSGIGRQMAIRFAKLGAKVTIADLNFEGATKVMNEIIALGYPNSAKAYKMDVSNVQNVKQVFAEAKQEFGPVDILINNAGIVSGKKILENSEFMIEKTIAVNVTSHHYTVREVLPDMLQRNKGHIVTIASIAGQIGVCGLVDYCASKFGAVGFDESLRMEMNKLKKNIKTTCICPYFINTGMFDGAKTKIPLLLPILEENWTSQRIVNAILQEEPMLVTPFLLNIAIFIKSFLPVSVTDFIGDVLGANDSMNDFKGRTNKLTSAQ</sequence>
<dbReference type="AlphaFoldDB" id="I7LZR6"/>
<keyword evidence="7" id="KW-0443">Lipid metabolism</keyword>
<dbReference type="SUPFAM" id="SSF51735">
    <property type="entry name" value="NAD(P)-binding Rossmann-fold domains"/>
    <property type="match status" value="1"/>
</dbReference>
<dbReference type="SMR" id="I7LZR6"/>
<evidence type="ECO:0000256" key="2">
    <source>
        <dbReference type="ARBA" id="ARBA00006484"/>
    </source>
</evidence>
<evidence type="ECO:0000256" key="8">
    <source>
        <dbReference type="ARBA" id="ARBA00023136"/>
    </source>
</evidence>
<dbReference type="Gene3D" id="3.40.50.720">
    <property type="entry name" value="NAD(P)-binding Rossmann-like Domain"/>
    <property type="match status" value="1"/>
</dbReference>
<evidence type="ECO:0000256" key="11">
    <source>
        <dbReference type="ARBA" id="ARBA00082544"/>
    </source>
</evidence>
<dbReference type="CDD" id="cd05339">
    <property type="entry name" value="17beta-HSDXI-like_SDR_c"/>
    <property type="match status" value="1"/>
</dbReference>
<dbReference type="GeneID" id="7829978"/>
<evidence type="ECO:0000313" key="14">
    <source>
        <dbReference type="Proteomes" id="UP000009168"/>
    </source>
</evidence>
<comment type="function">
    <text evidence="9">Catalyzes the reduction of all-trans-retinal to all-trans-retinol in the presence of NADPH.</text>
</comment>
<dbReference type="EMBL" id="GG662698">
    <property type="protein sequence ID" value="EAR84681.1"/>
    <property type="molecule type" value="Genomic_DNA"/>
</dbReference>
<protein>
    <recommendedName>
        <fullName evidence="10">Short-chain dehydrogenase/reductase 3</fullName>
    </recommendedName>
    <alternativeName>
        <fullName evidence="11">Retinal short-chain dehydrogenase/reductase 1</fullName>
    </alternativeName>
</protein>
<evidence type="ECO:0000256" key="3">
    <source>
        <dbReference type="ARBA" id="ARBA00022692"/>
    </source>
</evidence>
<dbReference type="PANTHER" id="PTHR24322:SF736">
    <property type="entry name" value="RETINOL DEHYDROGENASE 10"/>
    <property type="match status" value="1"/>
</dbReference>
<dbReference type="eggNOG" id="KOG1201">
    <property type="taxonomic scope" value="Eukaryota"/>
</dbReference>
<keyword evidence="4" id="KW-0521">NADP</keyword>
<comment type="similarity">
    <text evidence="2 12">Belongs to the short-chain dehydrogenases/reductases (SDR) family.</text>
</comment>
<dbReference type="InterPro" id="IPR036291">
    <property type="entry name" value="NAD(P)-bd_dom_sf"/>
</dbReference>
<dbReference type="InParanoid" id="I7LZR6"/>
<dbReference type="InterPro" id="IPR002347">
    <property type="entry name" value="SDR_fam"/>
</dbReference>
<dbReference type="KEGG" id="tet:TTHERM_00649500"/>
<comment type="subcellular location">
    <subcellularLocation>
        <location evidence="1">Membrane</location>
        <topology evidence="1">Multi-pass membrane protein</topology>
    </subcellularLocation>
</comment>
<gene>
    <name evidence="13" type="ORF">TTHERM_00649500</name>
</gene>
<evidence type="ECO:0000256" key="1">
    <source>
        <dbReference type="ARBA" id="ARBA00004141"/>
    </source>
</evidence>
<dbReference type="PRINTS" id="PR00080">
    <property type="entry name" value="SDRFAMILY"/>
</dbReference>
<dbReference type="PANTHER" id="PTHR24322">
    <property type="entry name" value="PKSB"/>
    <property type="match status" value="1"/>
</dbReference>
<evidence type="ECO:0000256" key="12">
    <source>
        <dbReference type="RuleBase" id="RU000363"/>
    </source>
</evidence>
<evidence type="ECO:0000256" key="6">
    <source>
        <dbReference type="ARBA" id="ARBA00023002"/>
    </source>
</evidence>
<dbReference type="STRING" id="312017.I7LZR6"/>
<organism evidence="13 14">
    <name type="scientific">Tetrahymena thermophila (strain SB210)</name>
    <dbReference type="NCBI Taxonomy" id="312017"/>
    <lineage>
        <taxon>Eukaryota</taxon>
        <taxon>Sar</taxon>
        <taxon>Alveolata</taxon>
        <taxon>Ciliophora</taxon>
        <taxon>Intramacronucleata</taxon>
        <taxon>Oligohymenophorea</taxon>
        <taxon>Hymenostomatida</taxon>
        <taxon>Tetrahymenina</taxon>
        <taxon>Tetrahymenidae</taxon>
        <taxon>Tetrahymena</taxon>
    </lineage>
</organism>
<evidence type="ECO:0000256" key="9">
    <source>
        <dbReference type="ARBA" id="ARBA00059620"/>
    </source>
</evidence>